<sequence length="78" mass="8769">MMSKHCDVCSKEPRFGRQIARLGVRAQKRRIKGRSARMFYPNIQSVKTVVNGTSMRLNVCTSCLKAGKVARKTSLARV</sequence>
<dbReference type="InterPro" id="IPR034704">
    <property type="entry name" value="Ribosomal_bL28/bL31-like_sf"/>
</dbReference>
<dbReference type="GO" id="GO:1990904">
    <property type="term" value="C:ribonucleoprotein complex"/>
    <property type="evidence" value="ECO:0007669"/>
    <property type="project" value="UniProtKB-KW"/>
</dbReference>
<evidence type="ECO:0000256" key="1">
    <source>
        <dbReference type="ARBA" id="ARBA00008760"/>
    </source>
</evidence>
<protein>
    <recommendedName>
        <fullName evidence="4 5">Large ribosomal subunit protein bL28</fullName>
    </recommendedName>
</protein>
<dbReference type="PANTHER" id="PTHR39080">
    <property type="entry name" value="50S RIBOSOMAL PROTEIN L28"/>
    <property type="match status" value="1"/>
</dbReference>
<evidence type="ECO:0000313" key="9">
    <source>
        <dbReference type="Proteomes" id="UP000221961"/>
    </source>
</evidence>
<keyword evidence="8" id="KW-1185">Reference proteome</keyword>
<organism evidence="7 8">
    <name type="scientific">Nocardia terpenica</name>
    <dbReference type="NCBI Taxonomy" id="455432"/>
    <lineage>
        <taxon>Bacteria</taxon>
        <taxon>Bacillati</taxon>
        <taxon>Actinomycetota</taxon>
        <taxon>Actinomycetes</taxon>
        <taxon>Mycobacteriales</taxon>
        <taxon>Nocardiaceae</taxon>
        <taxon>Nocardia</taxon>
    </lineage>
</organism>
<dbReference type="Pfam" id="PF00830">
    <property type="entry name" value="Ribosomal_L28"/>
    <property type="match status" value="1"/>
</dbReference>
<dbReference type="InterPro" id="IPR001383">
    <property type="entry name" value="Ribosomal_bL28_bact-type"/>
</dbReference>
<evidence type="ECO:0000313" key="6">
    <source>
        <dbReference type="EMBL" id="ATL70130.1"/>
    </source>
</evidence>
<keyword evidence="3 5" id="KW-0687">Ribonucleoprotein</keyword>
<comment type="similarity">
    <text evidence="1 5">Belongs to the bacterial ribosomal protein bL28 family.</text>
</comment>
<dbReference type="PANTHER" id="PTHR39080:SF1">
    <property type="entry name" value="LARGE RIBOSOMAL SUBUNIT PROTEIN BL28A"/>
    <property type="match status" value="1"/>
</dbReference>
<dbReference type="OrthoDB" id="9805609at2"/>
<gene>
    <name evidence="5 6" type="primary">rpmB</name>
    <name evidence="7" type="ORF">AWN90_42505</name>
    <name evidence="6" type="ORF">CRH09_32025</name>
</gene>
<dbReference type="SUPFAM" id="SSF143800">
    <property type="entry name" value="L28p-like"/>
    <property type="match status" value="1"/>
</dbReference>
<evidence type="ECO:0000256" key="2">
    <source>
        <dbReference type="ARBA" id="ARBA00022980"/>
    </source>
</evidence>
<dbReference type="InterPro" id="IPR037147">
    <property type="entry name" value="Ribosomal_bL28_sf"/>
</dbReference>
<accession>A0A164JKA3</accession>
<dbReference type="InterPro" id="IPR026569">
    <property type="entry name" value="Ribosomal_bL28"/>
</dbReference>
<evidence type="ECO:0000313" key="8">
    <source>
        <dbReference type="Proteomes" id="UP000076512"/>
    </source>
</evidence>
<dbReference type="InterPro" id="IPR050096">
    <property type="entry name" value="Bacterial_rp_bL28"/>
</dbReference>
<dbReference type="Proteomes" id="UP000221961">
    <property type="component" value="Chromosome"/>
</dbReference>
<evidence type="ECO:0000256" key="3">
    <source>
        <dbReference type="ARBA" id="ARBA00023274"/>
    </source>
</evidence>
<name>A0A164JKA3_9NOCA</name>
<dbReference type="EMBL" id="CP023778">
    <property type="protein sequence ID" value="ATL70130.1"/>
    <property type="molecule type" value="Genomic_DNA"/>
</dbReference>
<dbReference type="GO" id="GO:0006412">
    <property type="term" value="P:translation"/>
    <property type="evidence" value="ECO:0007669"/>
    <property type="project" value="UniProtKB-UniRule"/>
</dbReference>
<keyword evidence="2 5" id="KW-0689">Ribosomal protein</keyword>
<dbReference type="EMBL" id="LWGR01000014">
    <property type="protein sequence ID" value="KZM70486.1"/>
    <property type="molecule type" value="Genomic_DNA"/>
</dbReference>
<dbReference type="KEGG" id="ntp:CRH09_32025"/>
<dbReference type="Proteomes" id="UP000076512">
    <property type="component" value="Unassembled WGS sequence"/>
</dbReference>
<reference evidence="7 8" key="1">
    <citation type="submission" date="2016-04" db="EMBL/GenBank/DDBJ databases">
        <authorList>
            <person name="Evans L.H."/>
            <person name="Alamgir A."/>
            <person name="Owens N."/>
            <person name="Weber N.D."/>
            <person name="Virtaneva K."/>
            <person name="Barbian K."/>
            <person name="Babar A."/>
            <person name="Rosenke K."/>
        </authorList>
    </citation>
    <scope>NUCLEOTIDE SEQUENCE [LARGE SCALE GENOMIC DNA]</scope>
    <source>
        <strain evidence="7 8">IFM 0406</strain>
    </source>
</reference>
<evidence type="ECO:0000256" key="5">
    <source>
        <dbReference type="HAMAP-Rule" id="MF_00373"/>
    </source>
</evidence>
<dbReference type="STRING" id="455432.AWN90_42505"/>
<reference evidence="6 9" key="2">
    <citation type="submission" date="2017-10" db="EMBL/GenBank/DDBJ databases">
        <title>Comparative genomics between pathogenic Norcardia.</title>
        <authorList>
            <person name="Zeng L."/>
        </authorList>
    </citation>
    <scope>NUCLEOTIDE SEQUENCE [LARGE SCALE GENOMIC DNA]</scope>
    <source>
        <strain evidence="6 9">NC_YFY_NT001</strain>
    </source>
</reference>
<dbReference type="GO" id="GO:0005840">
    <property type="term" value="C:ribosome"/>
    <property type="evidence" value="ECO:0007669"/>
    <property type="project" value="UniProtKB-KW"/>
</dbReference>
<evidence type="ECO:0000256" key="4">
    <source>
        <dbReference type="ARBA" id="ARBA00035174"/>
    </source>
</evidence>
<dbReference type="HAMAP" id="MF_00373">
    <property type="entry name" value="Ribosomal_bL28"/>
    <property type="match status" value="1"/>
</dbReference>
<proteinExistence type="inferred from homology"/>
<evidence type="ECO:0000313" key="7">
    <source>
        <dbReference type="EMBL" id="KZM70486.1"/>
    </source>
</evidence>
<dbReference type="NCBIfam" id="TIGR00009">
    <property type="entry name" value="L28"/>
    <property type="match status" value="1"/>
</dbReference>
<dbReference type="AlphaFoldDB" id="A0A164JKA3"/>
<dbReference type="Gene3D" id="2.30.170.40">
    <property type="entry name" value="Ribosomal protein L28/L24"/>
    <property type="match status" value="1"/>
</dbReference>
<dbReference type="GO" id="GO:0003735">
    <property type="term" value="F:structural constituent of ribosome"/>
    <property type="evidence" value="ECO:0007669"/>
    <property type="project" value="InterPro"/>
</dbReference>